<dbReference type="Proteomes" id="UP001362999">
    <property type="component" value="Unassembled WGS sequence"/>
</dbReference>
<sequence length="361" mass="40143">MTKFDHFFSFLHREFGRRQASPRPPNSHRNINITSPPSALLHRGFCCQQANPSSRLQAAASPRASRALRLVDDAPRSGAYSFEYLESLPKFRRAASSALFHQGFCCRQAKAALHTQTNELVEDAPRVALSIQNLFPRAGSQPPSRLKVAAFHVPRELFGSSTTRRAAARSFEYIEFFPASGTLRILPPAGKNHPPDFKQRLSHESLELCSSMTTRRAAACSFEYTDFVPASGGLSAFAPRTLPPAGKSRSSKLKAALSRATISSGERPLRFRISNIRTSRIPDIFGIRVFAVRRVKLAKGTNQSSVSRPPPAPFLKANIKIGNSRFRRPPTADFVREVVQFSDSSFRVPMNLNFNIVRFEA</sequence>
<accession>A0AAW0A5P3</accession>
<evidence type="ECO:0000313" key="1">
    <source>
        <dbReference type="EMBL" id="KAK7001381.1"/>
    </source>
</evidence>
<evidence type="ECO:0000313" key="2">
    <source>
        <dbReference type="Proteomes" id="UP001362999"/>
    </source>
</evidence>
<keyword evidence="2" id="KW-1185">Reference proteome</keyword>
<protein>
    <recommendedName>
        <fullName evidence="3">Ribosomal protein L5</fullName>
    </recommendedName>
</protein>
<dbReference type="AlphaFoldDB" id="A0AAW0A5P3"/>
<evidence type="ECO:0008006" key="3">
    <source>
        <dbReference type="Google" id="ProtNLM"/>
    </source>
</evidence>
<proteinExistence type="predicted"/>
<name>A0AAW0A5P3_9AGAR</name>
<organism evidence="1 2">
    <name type="scientific">Favolaschia claudopus</name>
    <dbReference type="NCBI Taxonomy" id="2862362"/>
    <lineage>
        <taxon>Eukaryota</taxon>
        <taxon>Fungi</taxon>
        <taxon>Dikarya</taxon>
        <taxon>Basidiomycota</taxon>
        <taxon>Agaricomycotina</taxon>
        <taxon>Agaricomycetes</taxon>
        <taxon>Agaricomycetidae</taxon>
        <taxon>Agaricales</taxon>
        <taxon>Marasmiineae</taxon>
        <taxon>Mycenaceae</taxon>
        <taxon>Favolaschia</taxon>
    </lineage>
</organism>
<gene>
    <name evidence="1" type="ORF">R3P38DRAFT_3611890</name>
</gene>
<comment type="caution">
    <text evidence="1">The sequence shown here is derived from an EMBL/GenBank/DDBJ whole genome shotgun (WGS) entry which is preliminary data.</text>
</comment>
<reference evidence="1 2" key="1">
    <citation type="journal article" date="2024" name="J Genomics">
        <title>Draft genome sequencing and assembly of Favolaschia claudopus CIRM-BRFM 2984 isolated from oak limbs.</title>
        <authorList>
            <person name="Navarro D."/>
            <person name="Drula E."/>
            <person name="Chaduli D."/>
            <person name="Cazenave R."/>
            <person name="Ahrendt S."/>
            <person name="Wang J."/>
            <person name="Lipzen A."/>
            <person name="Daum C."/>
            <person name="Barry K."/>
            <person name="Grigoriev I.V."/>
            <person name="Favel A."/>
            <person name="Rosso M.N."/>
            <person name="Martin F."/>
        </authorList>
    </citation>
    <scope>NUCLEOTIDE SEQUENCE [LARGE SCALE GENOMIC DNA]</scope>
    <source>
        <strain evidence="1 2">CIRM-BRFM 2984</strain>
    </source>
</reference>
<dbReference type="EMBL" id="JAWWNJ010000083">
    <property type="protein sequence ID" value="KAK7001381.1"/>
    <property type="molecule type" value="Genomic_DNA"/>
</dbReference>